<comment type="caution">
    <text evidence="14">The sequence shown here is derived from an EMBL/GenBank/DDBJ whole genome shotgun (WGS) entry which is preliminary data.</text>
</comment>
<dbReference type="Gene3D" id="1.20.1730.10">
    <property type="entry name" value="Sodium/glucose cotransporter"/>
    <property type="match status" value="1"/>
</dbReference>
<dbReference type="GO" id="GO:0006814">
    <property type="term" value="P:sodium ion transport"/>
    <property type="evidence" value="ECO:0007669"/>
    <property type="project" value="UniProtKB-KW"/>
</dbReference>
<evidence type="ECO:0000256" key="5">
    <source>
        <dbReference type="ARBA" id="ARBA00022692"/>
    </source>
</evidence>
<keyword evidence="9" id="KW-0406">Ion transport</keyword>
<keyword evidence="10 13" id="KW-0472">Membrane</keyword>
<dbReference type="InterPro" id="IPR038377">
    <property type="entry name" value="Na/Glc_symporter_sf"/>
</dbReference>
<keyword evidence="8" id="KW-0915">Sodium</keyword>
<protein>
    <recommendedName>
        <fullName evidence="16">Sodium:solute symporter</fullName>
    </recommendedName>
</protein>
<evidence type="ECO:0008006" key="16">
    <source>
        <dbReference type="Google" id="ProtNLM"/>
    </source>
</evidence>
<dbReference type="InterPro" id="IPR001734">
    <property type="entry name" value="Na/solute_symporter"/>
</dbReference>
<evidence type="ECO:0000256" key="2">
    <source>
        <dbReference type="ARBA" id="ARBA00006434"/>
    </source>
</evidence>
<keyword evidence="15" id="KW-1185">Reference proteome</keyword>
<dbReference type="GO" id="GO:0015293">
    <property type="term" value="F:symporter activity"/>
    <property type="evidence" value="ECO:0007669"/>
    <property type="project" value="UniProtKB-KW"/>
</dbReference>
<reference evidence="14 15" key="1">
    <citation type="journal article" date="2016" name="Sci. Rep.">
        <title>Metabolic traits of an uncultured archaeal lineage -MSBL1- from brine pools of the Red Sea.</title>
        <authorList>
            <person name="Mwirichia R."/>
            <person name="Alam I."/>
            <person name="Rashid M."/>
            <person name="Vinu M."/>
            <person name="Ba-Alawi W."/>
            <person name="Anthony Kamau A."/>
            <person name="Kamanda Ngugi D."/>
            <person name="Goker M."/>
            <person name="Klenk H.P."/>
            <person name="Bajic V."/>
            <person name="Stingl U."/>
        </authorList>
    </citation>
    <scope>NUCLEOTIDE SEQUENCE [LARGE SCALE GENOMIC DNA]</scope>
    <source>
        <strain evidence="14">SCGC-AAA259I09</strain>
    </source>
</reference>
<feature type="transmembrane region" description="Helical" evidence="13">
    <location>
        <begin position="176"/>
        <end position="200"/>
    </location>
</feature>
<organism evidence="14 15">
    <name type="scientific">candidate division MSBL1 archaeon SCGC-AAA259I09</name>
    <dbReference type="NCBI Taxonomy" id="1698267"/>
    <lineage>
        <taxon>Archaea</taxon>
        <taxon>Methanobacteriati</taxon>
        <taxon>Methanobacteriota</taxon>
        <taxon>candidate division MSBL1</taxon>
    </lineage>
</organism>
<feature type="transmembrane region" description="Helical" evidence="13">
    <location>
        <begin position="146"/>
        <end position="170"/>
    </location>
</feature>
<feature type="transmembrane region" description="Helical" evidence="13">
    <location>
        <begin position="475"/>
        <end position="495"/>
    </location>
</feature>
<evidence type="ECO:0000256" key="11">
    <source>
        <dbReference type="ARBA" id="ARBA00023201"/>
    </source>
</evidence>
<dbReference type="InterPro" id="IPR050277">
    <property type="entry name" value="Sodium:Solute_Symporter"/>
</dbReference>
<keyword evidence="4" id="KW-1003">Cell membrane</keyword>
<proteinExistence type="inferred from homology"/>
<keyword evidence="11" id="KW-0739">Sodium transport</keyword>
<evidence type="ECO:0000313" key="15">
    <source>
        <dbReference type="Proteomes" id="UP000070463"/>
    </source>
</evidence>
<gene>
    <name evidence="14" type="ORF">AKJ37_06030</name>
</gene>
<feature type="transmembrane region" description="Helical" evidence="13">
    <location>
        <begin position="343"/>
        <end position="363"/>
    </location>
</feature>
<dbReference type="Pfam" id="PF00474">
    <property type="entry name" value="SSF"/>
    <property type="match status" value="1"/>
</dbReference>
<evidence type="ECO:0000256" key="6">
    <source>
        <dbReference type="ARBA" id="ARBA00022847"/>
    </source>
</evidence>
<accession>A0A133UPE5</accession>
<sequence>MNIPNKLKSLLNKREKFIKCLVKNGYSCVFMYEMLAALSVILILIYLIYGVWNAYRHEQSIEDLWIANRKLSGPIVFFSMAASALGAGMFILTAGWGYTTGYNYTISTYLSWPIGTIIGVLLFTGKWKDLNLFVTPDPITMRFGRIVGAVAGFLVIIGGAAWAASNLVIIGRTLSVFFGAIPFWAIIVSIGIVILIYTLAGGMWSVAHTDMLQTFTFTAGAIALIGGLTWYTGFSPFNLGGEVAAWKLNWWPADMSWSLWSFNMLFIGITTGASTTVALSRIAAAKSKMTSYIYNTLSNVFVIVLLLVMAVIGLQSAIAVPGLEVIPEHIMAEVSVALYGEKTMGTLIAIGVAAFAACALSTSDSLSLSTATMFTKNYIHEFWPHFDRKQIRRVFRGFVVVFIALIVGLALLCPFVIQLWFVAGGYGTTPIFFLLIVALFWEKINRYGAAAFLSTYLPLYMILDKYLLLTMKLPLSAIIAFVVSVVMMIVFSYLTQERDPPQPLRKLSEKAEPIGAPRKLPTREEREKQAVQEEYKPYVVLVIFVLLWVGAFALAIWHAHGG</sequence>
<comment type="subcellular location">
    <subcellularLocation>
        <location evidence="1">Cell membrane</location>
        <topology evidence="1">Multi-pass membrane protein</topology>
    </subcellularLocation>
</comment>
<dbReference type="PANTHER" id="PTHR48086:SF3">
    <property type="entry name" value="SODIUM_PROLINE SYMPORTER"/>
    <property type="match status" value="1"/>
</dbReference>
<evidence type="ECO:0000313" key="14">
    <source>
        <dbReference type="EMBL" id="KXA96102.1"/>
    </source>
</evidence>
<evidence type="ECO:0000256" key="12">
    <source>
        <dbReference type="RuleBase" id="RU362091"/>
    </source>
</evidence>
<evidence type="ECO:0000256" key="3">
    <source>
        <dbReference type="ARBA" id="ARBA00022448"/>
    </source>
</evidence>
<keyword evidence="6" id="KW-0769">Symport</keyword>
<name>A0A133UPE5_9EURY</name>
<feature type="transmembrane region" description="Helical" evidence="13">
    <location>
        <begin position="257"/>
        <end position="279"/>
    </location>
</feature>
<feature type="transmembrane region" description="Helical" evidence="13">
    <location>
        <begin position="300"/>
        <end position="323"/>
    </location>
</feature>
<dbReference type="PROSITE" id="PS50283">
    <property type="entry name" value="NA_SOLUT_SYMP_3"/>
    <property type="match status" value="1"/>
</dbReference>
<feature type="transmembrane region" description="Helical" evidence="13">
    <location>
        <begin position="34"/>
        <end position="55"/>
    </location>
</feature>
<keyword evidence="3" id="KW-0813">Transport</keyword>
<evidence type="ECO:0000256" key="10">
    <source>
        <dbReference type="ARBA" id="ARBA00023136"/>
    </source>
</evidence>
<dbReference type="GO" id="GO:0005886">
    <property type="term" value="C:plasma membrane"/>
    <property type="evidence" value="ECO:0007669"/>
    <property type="project" value="UniProtKB-SubCell"/>
</dbReference>
<keyword evidence="7 13" id="KW-1133">Transmembrane helix</keyword>
<evidence type="ECO:0000256" key="9">
    <source>
        <dbReference type="ARBA" id="ARBA00023065"/>
    </source>
</evidence>
<feature type="transmembrane region" description="Helical" evidence="13">
    <location>
        <begin position="394"/>
        <end position="417"/>
    </location>
</feature>
<feature type="transmembrane region" description="Helical" evidence="13">
    <location>
        <begin position="423"/>
        <end position="440"/>
    </location>
</feature>
<feature type="transmembrane region" description="Helical" evidence="13">
    <location>
        <begin position="212"/>
        <end position="231"/>
    </location>
</feature>
<comment type="similarity">
    <text evidence="2 12">Belongs to the sodium:solute symporter (SSF) (TC 2.A.21) family.</text>
</comment>
<evidence type="ECO:0000256" key="8">
    <source>
        <dbReference type="ARBA" id="ARBA00023053"/>
    </source>
</evidence>
<dbReference type="PANTHER" id="PTHR48086">
    <property type="entry name" value="SODIUM/PROLINE SYMPORTER-RELATED"/>
    <property type="match status" value="1"/>
</dbReference>
<feature type="transmembrane region" description="Helical" evidence="13">
    <location>
        <begin position="104"/>
        <end position="125"/>
    </location>
</feature>
<dbReference type="EMBL" id="LHXR01000108">
    <property type="protein sequence ID" value="KXA96102.1"/>
    <property type="molecule type" value="Genomic_DNA"/>
</dbReference>
<dbReference type="Proteomes" id="UP000070463">
    <property type="component" value="Unassembled WGS sequence"/>
</dbReference>
<evidence type="ECO:0000256" key="7">
    <source>
        <dbReference type="ARBA" id="ARBA00022989"/>
    </source>
</evidence>
<evidence type="ECO:0000256" key="4">
    <source>
        <dbReference type="ARBA" id="ARBA00022475"/>
    </source>
</evidence>
<feature type="transmembrane region" description="Helical" evidence="13">
    <location>
        <begin position="447"/>
        <end position="463"/>
    </location>
</feature>
<dbReference type="AlphaFoldDB" id="A0A133UPE5"/>
<feature type="transmembrane region" description="Helical" evidence="13">
    <location>
        <begin position="538"/>
        <end position="559"/>
    </location>
</feature>
<keyword evidence="5 13" id="KW-0812">Transmembrane</keyword>
<evidence type="ECO:0000256" key="13">
    <source>
        <dbReference type="SAM" id="Phobius"/>
    </source>
</evidence>
<feature type="transmembrane region" description="Helical" evidence="13">
    <location>
        <begin position="75"/>
        <end position="98"/>
    </location>
</feature>
<evidence type="ECO:0000256" key="1">
    <source>
        <dbReference type="ARBA" id="ARBA00004651"/>
    </source>
</evidence>